<reference evidence="5 6" key="2">
    <citation type="journal article" date="2016" name="Genome Announc.">
        <title>Complete Genome Sequence of a Strain of Azospirillum thiophilum Isolated from a Sulfide Spring.</title>
        <authorList>
            <person name="Fomenkov A."/>
            <person name="Vincze T."/>
            <person name="Grabovich M."/>
            <person name="Anton B.P."/>
            <person name="Dubinina G."/>
            <person name="Orlova M."/>
            <person name="Belousova E."/>
            <person name="Roberts R.J."/>
        </authorList>
    </citation>
    <scope>NUCLEOTIDE SEQUENCE [LARGE SCALE GENOMIC DNA]</scope>
    <source>
        <strain evidence="5 6">BV-S</strain>
    </source>
</reference>
<dbReference type="NCBIfam" id="TIGR03135">
    <property type="entry name" value="malonate_mdcG"/>
    <property type="match status" value="1"/>
</dbReference>
<dbReference type="Pfam" id="PF10620">
    <property type="entry name" value="MdcG"/>
    <property type="match status" value="1"/>
</dbReference>
<dbReference type="InterPro" id="IPR048903">
    <property type="entry name" value="MdcG_N"/>
</dbReference>
<dbReference type="Pfam" id="PF20866">
    <property type="entry name" value="MdcG_N"/>
    <property type="match status" value="1"/>
</dbReference>
<proteinExistence type="predicted"/>
<name>A0AAC8W2S8_9PROT</name>
<keyword evidence="1" id="KW-0808">Transferase</keyword>
<evidence type="ECO:0000313" key="6">
    <source>
        <dbReference type="Proteomes" id="UP000069935"/>
    </source>
</evidence>
<organism evidence="5 6">
    <name type="scientific">Azospirillum thiophilum</name>
    <dbReference type="NCBI Taxonomy" id="528244"/>
    <lineage>
        <taxon>Bacteria</taxon>
        <taxon>Pseudomonadati</taxon>
        <taxon>Pseudomonadota</taxon>
        <taxon>Alphaproteobacteria</taxon>
        <taxon>Rhodospirillales</taxon>
        <taxon>Azospirillaceae</taxon>
        <taxon>Azospirillum</taxon>
    </lineage>
</organism>
<evidence type="ECO:0008006" key="7">
    <source>
        <dbReference type="Google" id="ProtNLM"/>
    </source>
</evidence>
<keyword evidence="6" id="KW-1185">Reference proteome</keyword>
<dbReference type="AlphaFoldDB" id="A0AAC8W2S8"/>
<dbReference type="KEGG" id="ati:AL072_22825"/>
<reference evidence="6" key="1">
    <citation type="submission" date="2015-12" db="EMBL/GenBank/DDBJ databases">
        <title>Complete Genome Sequence of Azospirillum thiophilum BV-S.</title>
        <authorList>
            <person name="Fomenkov A."/>
            <person name="Vincze T."/>
            <person name="Grabovich M."/>
            <person name="Dubinina G."/>
            <person name="Orlova M."/>
            <person name="Belousova E."/>
            <person name="Roberts R.J."/>
        </authorList>
    </citation>
    <scope>NUCLEOTIDE SEQUENCE [LARGE SCALE GENOMIC DNA]</scope>
    <source>
        <strain evidence="6">BV-S</strain>
    </source>
</reference>
<evidence type="ECO:0000256" key="2">
    <source>
        <dbReference type="ARBA" id="ARBA00022695"/>
    </source>
</evidence>
<dbReference type="EMBL" id="CP012403">
    <property type="protein sequence ID" value="ALG73906.1"/>
    <property type="molecule type" value="Genomic_DNA"/>
</dbReference>
<evidence type="ECO:0000256" key="1">
    <source>
        <dbReference type="ARBA" id="ARBA00022679"/>
    </source>
</evidence>
<protein>
    <recommendedName>
        <fullName evidence="7">Phosphoribosyl-dephospho-CoA transferase</fullName>
    </recommendedName>
</protein>
<gene>
    <name evidence="5" type="ORF">AL072_22825</name>
</gene>
<keyword evidence="2" id="KW-0548">Nucleotidyltransferase</keyword>
<feature type="domain" description="Phosphoribosyl-dephospho-CoA transferase MdcG N-terminal" evidence="4">
    <location>
        <begin position="17"/>
        <end position="70"/>
    </location>
</feature>
<evidence type="ECO:0000259" key="4">
    <source>
        <dbReference type="Pfam" id="PF20866"/>
    </source>
</evidence>
<dbReference type="InterPro" id="IPR017557">
    <property type="entry name" value="Holo-ACP_synthase"/>
</dbReference>
<accession>A0AAC8W2S8</accession>
<sequence>MLGEGWADGLRSPLTDAERAEVEDWCGRGLPLVVARRRPGDGADEVRLGLATPDKRRIAVHVAADAVAGRMGPVPLAEALDAAPAEWRAPLAELARRSAALGVPAAVYGSLAWQHRTGLGYVRAESDVDLLFAPRCRTGLDRLLGLLAEVDDASHGAGPRLDGEILLPGGAGVAWRELAGRPARLLVKGAAEVGLYDTAAVLALFANVEAA</sequence>
<dbReference type="GO" id="GO:0016779">
    <property type="term" value="F:nucleotidyltransferase activity"/>
    <property type="evidence" value="ECO:0007669"/>
    <property type="project" value="UniProtKB-KW"/>
</dbReference>
<evidence type="ECO:0000259" key="3">
    <source>
        <dbReference type="Pfam" id="PF10620"/>
    </source>
</evidence>
<evidence type="ECO:0000313" key="5">
    <source>
        <dbReference type="EMBL" id="ALG73906.1"/>
    </source>
</evidence>
<feature type="domain" description="Phosphoribosyl-dephospho-CoA transferase MdcG C-terminal" evidence="3">
    <location>
        <begin position="76"/>
        <end position="197"/>
    </location>
</feature>
<dbReference type="Proteomes" id="UP000069935">
    <property type="component" value="Chromosome 3"/>
</dbReference>
<dbReference type="InterPro" id="IPR049180">
    <property type="entry name" value="MdcG_C"/>
</dbReference>